<keyword evidence="4" id="KW-1185">Reference proteome</keyword>
<dbReference type="InterPro" id="IPR036291">
    <property type="entry name" value="NAD(P)-bd_dom_sf"/>
</dbReference>
<evidence type="ECO:0000256" key="1">
    <source>
        <dbReference type="ARBA" id="ARBA00007637"/>
    </source>
</evidence>
<name>A0A5K8A774_9BACT</name>
<reference evidence="3 4" key="1">
    <citation type="submission" date="2019-11" db="EMBL/GenBank/DDBJ databases">
        <title>Comparative genomics of hydrocarbon-degrading Desulfosarcina strains.</title>
        <authorList>
            <person name="Watanabe M."/>
            <person name="Kojima H."/>
            <person name="Fukui M."/>
        </authorList>
    </citation>
    <scope>NUCLEOTIDE SEQUENCE [LARGE SCALE GENOMIC DNA]</scope>
    <source>
        <strain evidence="4">oXyS1</strain>
    </source>
</reference>
<proteinExistence type="inferred from homology"/>
<dbReference type="SUPFAM" id="SSF51735">
    <property type="entry name" value="NAD(P)-binding Rossmann-fold domains"/>
    <property type="match status" value="1"/>
</dbReference>
<dbReference type="Gene3D" id="3.40.50.720">
    <property type="entry name" value="NAD(P)-binding Rossmann-like Domain"/>
    <property type="match status" value="1"/>
</dbReference>
<evidence type="ECO:0000259" key="2">
    <source>
        <dbReference type="Pfam" id="PF01370"/>
    </source>
</evidence>
<protein>
    <submittedName>
        <fullName evidence="3">3-beta hydroxysteroid dehydrogenase</fullName>
    </submittedName>
</protein>
<evidence type="ECO:0000313" key="3">
    <source>
        <dbReference type="EMBL" id="BBO88321.1"/>
    </source>
</evidence>
<dbReference type="InterPro" id="IPR001509">
    <property type="entry name" value="Epimerase_deHydtase"/>
</dbReference>
<accession>A0A5K8A774</accession>
<dbReference type="Pfam" id="PF01370">
    <property type="entry name" value="Epimerase"/>
    <property type="match status" value="1"/>
</dbReference>
<dbReference type="EMBL" id="AP021879">
    <property type="protein sequence ID" value="BBO88321.1"/>
    <property type="molecule type" value="Genomic_DNA"/>
</dbReference>
<dbReference type="Proteomes" id="UP000422108">
    <property type="component" value="Chromosome"/>
</dbReference>
<dbReference type="PANTHER" id="PTHR43000">
    <property type="entry name" value="DTDP-D-GLUCOSE 4,6-DEHYDRATASE-RELATED"/>
    <property type="match status" value="1"/>
</dbReference>
<dbReference type="AlphaFoldDB" id="A0A5K8A774"/>
<gene>
    <name evidence="3" type="ORF">DSCOOX_15010</name>
</gene>
<evidence type="ECO:0000313" key="4">
    <source>
        <dbReference type="Proteomes" id="UP000422108"/>
    </source>
</evidence>
<comment type="similarity">
    <text evidence="1">Belongs to the NAD(P)-dependent epimerase/dehydratase family.</text>
</comment>
<feature type="domain" description="NAD-dependent epimerase/dehydratase" evidence="2">
    <location>
        <begin position="5"/>
        <end position="240"/>
    </location>
</feature>
<sequence length="321" mass="35355">MDNLKRRGSELNLIKLKAAGIKFVHGDIRIPGDIEAAGPFDLMVECSAEPSALAGYGGSPDYLLSTNVTGTIHCLEACRRHSAALIFLSTSRVYPWELIRNLSYLETDTRFELYDSEGVPGVSSEGISETFPLNGPRTLYGATKLASELLITEYADMYGINAVVNRCGVLTGPWQMGKVDQGFMALWVARHFFGGKLAYIGFGGNGKQVRDVLHVKDLFELLDRQISNLSIHSGAVYNVGGGPAMSLSLMELTLLVRDATGQEILFERDMETRPGDIPWYITDNRAITAATGWQPRTTPGEIIREITAWIDENQVSLRHIL</sequence>
<organism evidence="3 4">
    <name type="scientific">Desulfosarcina ovata subsp. ovata</name>
    <dbReference type="NCBI Taxonomy" id="2752305"/>
    <lineage>
        <taxon>Bacteria</taxon>
        <taxon>Pseudomonadati</taxon>
        <taxon>Thermodesulfobacteriota</taxon>
        <taxon>Desulfobacteria</taxon>
        <taxon>Desulfobacterales</taxon>
        <taxon>Desulfosarcinaceae</taxon>
        <taxon>Desulfosarcina</taxon>
    </lineage>
</organism>